<keyword evidence="3" id="KW-0808">Transferase</keyword>
<dbReference type="Gene3D" id="3.30.40.10">
    <property type="entry name" value="Zinc/RING finger domain, C3HC4 (zinc finger)"/>
    <property type="match status" value="1"/>
</dbReference>
<evidence type="ECO:0000256" key="10">
    <source>
        <dbReference type="PROSITE-ProRule" id="PRU00175"/>
    </source>
</evidence>
<dbReference type="InterPro" id="IPR013083">
    <property type="entry name" value="Znf_RING/FYVE/PHD"/>
</dbReference>
<evidence type="ECO:0000256" key="7">
    <source>
        <dbReference type="ARBA" id="ARBA00022833"/>
    </source>
</evidence>
<evidence type="ECO:0000256" key="8">
    <source>
        <dbReference type="ARBA" id="ARBA00022989"/>
    </source>
</evidence>
<keyword evidence="8" id="KW-1133">Transmembrane helix</keyword>
<sequence length="144" mass="16620">MKIICSICLAEIARNEAVSLAVCGHVFDLTCILHCLQVNKRCPLCQQDVFGTTQEQQLIRMYFSTDNSDEKTINQLKFKIKNMSTEMQQLHNQTKELKALTKKHTEVKQELERSRELITLLHEKYSNLKVDFSMAKLDLSKKSG</sequence>
<name>S2JAW3_MUCC1</name>
<dbReference type="SUPFAM" id="SSF57850">
    <property type="entry name" value="RING/U-box"/>
    <property type="match status" value="1"/>
</dbReference>
<dbReference type="Pfam" id="PF13639">
    <property type="entry name" value="zf-RING_2"/>
    <property type="match status" value="1"/>
</dbReference>
<keyword evidence="6 10" id="KW-0863">Zinc-finger</keyword>
<dbReference type="GO" id="GO:0016567">
    <property type="term" value="P:protein ubiquitination"/>
    <property type="evidence" value="ECO:0007669"/>
    <property type="project" value="InterPro"/>
</dbReference>
<organism evidence="13 14">
    <name type="scientific">Mucor circinelloides f. circinelloides (strain 1006PhL)</name>
    <name type="common">Mucormycosis agent</name>
    <name type="synonym">Calyptromyces circinelloides</name>
    <dbReference type="NCBI Taxonomy" id="1220926"/>
    <lineage>
        <taxon>Eukaryota</taxon>
        <taxon>Fungi</taxon>
        <taxon>Fungi incertae sedis</taxon>
        <taxon>Mucoromycota</taxon>
        <taxon>Mucoromycotina</taxon>
        <taxon>Mucoromycetes</taxon>
        <taxon>Mucorales</taxon>
        <taxon>Mucorineae</taxon>
        <taxon>Mucoraceae</taxon>
        <taxon>Mucor</taxon>
    </lineage>
</organism>
<keyword evidence="4" id="KW-0812">Transmembrane</keyword>
<dbReference type="VEuPathDB" id="FungiDB:HMPREF1544_07666"/>
<keyword evidence="5" id="KW-0479">Metal-binding</keyword>
<dbReference type="GO" id="GO:0008270">
    <property type="term" value="F:zinc ion binding"/>
    <property type="evidence" value="ECO:0007669"/>
    <property type="project" value="UniProtKB-KW"/>
</dbReference>
<keyword evidence="7" id="KW-0862">Zinc</keyword>
<comment type="pathway">
    <text evidence="2">Protein modification; protein ubiquitination.</text>
</comment>
<dbReference type="InterPro" id="IPR044600">
    <property type="entry name" value="ATL1/ATL16-like"/>
</dbReference>
<keyword evidence="14" id="KW-1185">Reference proteome</keyword>
<accession>S2JAW3</accession>
<dbReference type="GO" id="GO:0016020">
    <property type="term" value="C:membrane"/>
    <property type="evidence" value="ECO:0007669"/>
    <property type="project" value="UniProtKB-SubCell"/>
</dbReference>
<evidence type="ECO:0000313" key="13">
    <source>
        <dbReference type="EMBL" id="EPB85577.1"/>
    </source>
</evidence>
<evidence type="ECO:0000256" key="3">
    <source>
        <dbReference type="ARBA" id="ARBA00022679"/>
    </source>
</evidence>
<dbReference type="EMBL" id="KE124009">
    <property type="protein sequence ID" value="EPB85577.1"/>
    <property type="molecule type" value="Genomic_DNA"/>
</dbReference>
<protein>
    <recommendedName>
        <fullName evidence="12">RING-type domain-containing protein</fullName>
    </recommendedName>
</protein>
<evidence type="ECO:0000259" key="12">
    <source>
        <dbReference type="PROSITE" id="PS50089"/>
    </source>
</evidence>
<comment type="subcellular location">
    <subcellularLocation>
        <location evidence="1">Membrane</location>
        <topology evidence="1">Single-pass membrane protein</topology>
    </subcellularLocation>
</comment>
<evidence type="ECO:0000256" key="11">
    <source>
        <dbReference type="SAM" id="Coils"/>
    </source>
</evidence>
<dbReference type="Proteomes" id="UP000014254">
    <property type="component" value="Unassembled WGS sequence"/>
</dbReference>
<keyword evidence="9" id="KW-0472">Membrane</keyword>
<evidence type="ECO:0000256" key="6">
    <source>
        <dbReference type="ARBA" id="ARBA00022771"/>
    </source>
</evidence>
<gene>
    <name evidence="13" type="ORF">HMPREF1544_07666</name>
</gene>
<dbReference type="STRING" id="1220926.S2JAW3"/>
<dbReference type="InParanoid" id="S2JAW3"/>
<dbReference type="OrthoDB" id="6105938at2759"/>
<dbReference type="InterPro" id="IPR001841">
    <property type="entry name" value="Znf_RING"/>
</dbReference>
<feature type="coiled-coil region" evidence="11">
    <location>
        <begin position="73"/>
        <end position="117"/>
    </location>
</feature>
<evidence type="ECO:0000256" key="2">
    <source>
        <dbReference type="ARBA" id="ARBA00004906"/>
    </source>
</evidence>
<dbReference type="PROSITE" id="PS50089">
    <property type="entry name" value="ZF_RING_2"/>
    <property type="match status" value="1"/>
</dbReference>
<dbReference type="OMA" id="IRMYFST"/>
<dbReference type="SMART" id="SM00184">
    <property type="entry name" value="RING"/>
    <property type="match status" value="1"/>
</dbReference>
<evidence type="ECO:0000256" key="4">
    <source>
        <dbReference type="ARBA" id="ARBA00022692"/>
    </source>
</evidence>
<proteinExistence type="predicted"/>
<dbReference type="AlphaFoldDB" id="S2JAW3"/>
<evidence type="ECO:0000313" key="14">
    <source>
        <dbReference type="Proteomes" id="UP000014254"/>
    </source>
</evidence>
<dbReference type="GO" id="GO:0016740">
    <property type="term" value="F:transferase activity"/>
    <property type="evidence" value="ECO:0007669"/>
    <property type="project" value="UniProtKB-KW"/>
</dbReference>
<dbReference type="PANTHER" id="PTHR46913">
    <property type="entry name" value="RING-H2 FINGER PROTEIN ATL16"/>
    <property type="match status" value="1"/>
</dbReference>
<keyword evidence="11" id="KW-0175">Coiled coil</keyword>
<feature type="domain" description="RING-type" evidence="12">
    <location>
        <begin position="5"/>
        <end position="46"/>
    </location>
</feature>
<reference evidence="14" key="1">
    <citation type="submission" date="2013-05" db="EMBL/GenBank/DDBJ databases">
        <title>The Genome sequence of Mucor circinelloides f. circinelloides 1006PhL.</title>
        <authorList>
            <consortium name="The Broad Institute Genomics Platform"/>
            <person name="Cuomo C."/>
            <person name="Earl A."/>
            <person name="Findley K."/>
            <person name="Lee S.C."/>
            <person name="Walker B."/>
            <person name="Young S."/>
            <person name="Zeng Q."/>
            <person name="Gargeya S."/>
            <person name="Fitzgerald M."/>
            <person name="Haas B."/>
            <person name="Abouelleil A."/>
            <person name="Allen A.W."/>
            <person name="Alvarado L."/>
            <person name="Arachchi H.M."/>
            <person name="Berlin A.M."/>
            <person name="Chapman S.B."/>
            <person name="Gainer-Dewar J."/>
            <person name="Goldberg J."/>
            <person name="Griggs A."/>
            <person name="Gujja S."/>
            <person name="Hansen M."/>
            <person name="Howarth C."/>
            <person name="Imamovic A."/>
            <person name="Ireland A."/>
            <person name="Larimer J."/>
            <person name="McCowan C."/>
            <person name="Murphy C."/>
            <person name="Pearson M."/>
            <person name="Poon T.W."/>
            <person name="Priest M."/>
            <person name="Roberts A."/>
            <person name="Saif S."/>
            <person name="Shea T."/>
            <person name="Sisk P."/>
            <person name="Sykes S."/>
            <person name="Wortman J."/>
            <person name="Nusbaum C."/>
            <person name="Birren B."/>
        </authorList>
    </citation>
    <scope>NUCLEOTIDE SEQUENCE [LARGE SCALE GENOMIC DNA]</scope>
    <source>
        <strain evidence="14">1006PhL</strain>
    </source>
</reference>
<evidence type="ECO:0000256" key="1">
    <source>
        <dbReference type="ARBA" id="ARBA00004167"/>
    </source>
</evidence>
<dbReference type="PANTHER" id="PTHR46913:SF1">
    <property type="entry name" value="RING-H2 FINGER PROTEIN ATL16"/>
    <property type="match status" value="1"/>
</dbReference>
<evidence type="ECO:0000256" key="9">
    <source>
        <dbReference type="ARBA" id="ARBA00023136"/>
    </source>
</evidence>
<evidence type="ECO:0000256" key="5">
    <source>
        <dbReference type="ARBA" id="ARBA00022723"/>
    </source>
</evidence>